<dbReference type="Pfam" id="PF07727">
    <property type="entry name" value="RVT_2"/>
    <property type="match status" value="1"/>
</dbReference>
<gene>
    <name evidence="2" type="ORF">Scaly_3013700</name>
</gene>
<feature type="domain" description="Reverse transcriptase Ty1/copia-type" evidence="1">
    <location>
        <begin position="189"/>
        <end position="242"/>
    </location>
</feature>
<organism evidence="2">
    <name type="scientific">Sesamum calycinum</name>
    <dbReference type="NCBI Taxonomy" id="2727403"/>
    <lineage>
        <taxon>Eukaryota</taxon>
        <taxon>Viridiplantae</taxon>
        <taxon>Streptophyta</taxon>
        <taxon>Embryophyta</taxon>
        <taxon>Tracheophyta</taxon>
        <taxon>Spermatophyta</taxon>
        <taxon>Magnoliopsida</taxon>
        <taxon>eudicotyledons</taxon>
        <taxon>Gunneridae</taxon>
        <taxon>Pentapetalae</taxon>
        <taxon>asterids</taxon>
        <taxon>lamiids</taxon>
        <taxon>Lamiales</taxon>
        <taxon>Pedaliaceae</taxon>
        <taxon>Sesamum</taxon>
    </lineage>
</organism>
<name>A0AAW2KFH7_9LAMI</name>
<dbReference type="AlphaFoldDB" id="A0AAW2KFH7"/>
<sequence length="346" mass="39002">MRKRSAFRNSITFPLPFAVTLAISSGASALWVLPCGAVTRVPSGEKQHSCRLSGFAFSEFRCIESWVRHAMRRRRGSKKRVSENNALHGCYLDPTKVSPELVRTKQEDWLHLPSEEGHVGKQACARTNQDPRDLSMEGLLTDSETESSDLDWYTGSPLFFFDEKALVDFLRLSKEEFALQRGRTLLPLTKGFTLKEGIDYTETFSPVSNKDSLRIIMALVAHFYLELHQMDVKTAFLNGDLQGGSVHGPTFWLLAGGQRAFSVQIKEVDIRTSLPISGILIRNFEMKDMGEPHMSWALRFTWPLFSSTAAILEYQIESKISLSYVGSPFAGVITESYMRSLPVRYG</sequence>
<dbReference type="InterPro" id="IPR013103">
    <property type="entry name" value="RVT_2"/>
</dbReference>
<reference evidence="2" key="2">
    <citation type="journal article" date="2024" name="Plant">
        <title>Genomic evolution and insights into agronomic trait innovations of Sesamum species.</title>
        <authorList>
            <person name="Miao H."/>
            <person name="Wang L."/>
            <person name="Qu L."/>
            <person name="Liu H."/>
            <person name="Sun Y."/>
            <person name="Le M."/>
            <person name="Wang Q."/>
            <person name="Wei S."/>
            <person name="Zheng Y."/>
            <person name="Lin W."/>
            <person name="Duan Y."/>
            <person name="Cao H."/>
            <person name="Xiong S."/>
            <person name="Wang X."/>
            <person name="Wei L."/>
            <person name="Li C."/>
            <person name="Ma Q."/>
            <person name="Ju M."/>
            <person name="Zhao R."/>
            <person name="Li G."/>
            <person name="Mu C."/>
            <person name="Tian Q."/>
            <person name="Mei H."/>
            <person name="Zhang T."/>
            <person name="Gao T."/>
            <person name="Zhang H."/>
        </authorList>
    </citation>
    <scope>NUCLEOTIDE SEQUENCE</scope>
    <source>
        <strain evidence="2">KEN8</strain>
    </source>
</reference>
<dbReference type="EMBL" id="JACGWM010000467">
    <property type="protein sequence ID" value="KAL0304706.1"/>
    <property type="molecule type" value="Genomic_DNA"/>
</dbReference>
<proteinExistence type="predicted"/>
<comment type="caution">
    <text evidence="2">The sequence shown here is derived from an EMBL/GenBank/DDBJ whole genome shotgun (WGS) entry which is preliminary data.</text>
</comment>
<accession>A0AAW2KFH7</accession>
<evidence type="ECO:0000259" key="1">
    <source>
        <dbReference type="Pfam" id="PF07727"/>
    </source>
</evidence>
<protein>
    <submittedName>
        <fullName evidence="2">Copia protein</fullName>
    </submittedName>
</protein>
<evidence type="ECO:0000313" key="2">
    <source>
        <dbReference type="EMBL" id="KAL0304706.1"/>
    </source>
</evidence>
<reference evidence="2" key="1">
    <citation type="submission" date="2020-06" db="EMBL/GenBank/DDBJ databases">
        <authorList>
            <person name="Li T."/>
            <person name="Hu X."/>
            <person name="Zhang T."/>
            <person name="Song X."/>
            <person name="Zhang H."/>
            <person name="Dai N."/>
            <person name="Sheng W."/>
            <person name="Hou X."/>
            <person name="Wei L."/>
        </authorList>
    </citation>
    <scope>NUCLEOTIDE SEQUENCE</scope>
    <source>
        <strain evidence="2">KEN8</strain>
        <tissue evidence="2">Leaf</tissue>
    </source>
</reference>